<comment type="catalytic activity">
    <reaction evidence="1">
        <text>[protein]-peptidylproline (omega=180) = [protein]-peptidylproline (omega=0)</text>
        <dbReference type="Rhea" id="RHEA:16237"/>
        <dbReference type="Rhea" id="RHEA-COMP:10747"/>
        <dbReference type="Rhea" id="RHEA-COMP:10748"/>
        <dbReference type="ChEBI" id="CHEBI:83833"/>
        <dbReference type="ChEBI" id="CHEBI:83834"/>
        <dbReference type="EC" id="5.2.1.8"/>
    </reaction>
</comment>
<protein>
    <recommendedName>
        <fullName evidence="2">peptidylprolyl isomerase</fullName>
        <ecNumber evidence="2">5.2.1.8</ecNumber>
    </recommendedName>
</protein>
<dbReference type="InterPro" id="IPR000297">
    <property type="entry name" value="PPIase_PpiC"/>
</dbReference>
<dbReference type="Pfam" id="PF13145">
    <property type="entry name" value="Rotamase_2"/>
    <property type="match status" value="2"/>
</dbReference>
<sequence>MKNKKVVNVFLGVLALLLVVGMAYQFTPNVGSLFGNRQQGTPALKVNGQTVTAEELEAIRRGNPVLGSVDGGVLADDFKTFIVAQAVRQQLLQQAVGDIDVSRADVNAEVQKVREANNLTDNKAWTDALQGAGLTDATYRAQVRDQLAIQRKVEELQKTAAPATDAEARAYYDLNPQAFQSDARVVGRQIVVADKAKAQSLLAQVRAGADFAKLASQNSTEFKDRGGALGPVENGTPRPVAQVALPAEVGTAAFALGQGGVTDVIESGGKFYIVKVEKFLPPAVKPFEEAKADATTAVTEQKKNAVVERWITDLERNAKIEAVDPNWKTQNPTVAQVAGQKIPYSDVVAQVVQNQQFASLLGQVPADQAAGLVNGILKPQVVQALIDGYGARKIVQDRKLPLAGTRQELAAALAAYGSRDVKVTDADIQKFYAENRQQFETPGSATVAEASFADREKANAFRQGWNGQGSFVTAAARAGGTVSERGSVTAGGETLGQELNAAIFTSKNLRDVGEGSLSEVVPAGNRFVVAYVTDLKPGAVQPLAAVRGQIRDQVLAQKRQEAGQAYLAKEIATLKPVNNLQQVLAAQEKRVAAQAPKAPATQTPATPGAGSGEDAPAQGNTGNGSSTGTPANGGTSNGNASGSGSNP</sequence>
<dbReference type="InterPro" id="IPR050245">
    <property type="entry name" value="PrsA_foldase"/>
</dbReference>
<evidence type="ECO:0000256" key="2">
    <source>
        <dbReference type="ARBA" id="ARBA00013194"/>
    </source>
</evidence>
<dbReference type="EMBL" id="AP026560">
    <property type="protein sequence ID" value="BDP42539.1"/>
    <property type="molecule type" value="Genomic_DNA"/>
</dbReference>
<dbReference type="Proteomes" id="UP001064971">
    <property type="component" value="Chromosome"/>
</dbReference>
<dbReference type="PROSITE" id="PS50198">
    <property type="entry name" value="PPIC_PPIASE_2"/>
    <property type="match status" value="1"/>
</dbReference>
<evidence type="ECO:0000256" key="7">
    <source>
        <dbReference type="SAM" id="MobiDB-lite"/>
    </source>
</evidence>
<dbReference type="EC" id="5.2.1.8" evidence="2"/>
<feature type="compositionally biased region" description="Low complexity" evidence="7">
    <location>
        <begin position="619"/>
        <end position="647"/>
    </location>
</feature>
<keyword evidence="3" id="KW-0732">Signal</keyword>
<evidence type="ECO:0000256" key="3">
    <source>
        <dbReference type="ARBA" id="ARBA00022729"/>
    </source>
</evidence>
<evidence type="ECO:0000256" key="4">
    <source>
        <dbReference type="ARBA" id="ARBA00023110"/>
    </source>
</evidence>
<evidence type="ECO:0000256" key="5">
    <source>
        <dbReference type="ARBA" id="ARBA00023235"/>
    </source>
</evidence>
<dbReference type="InterPro" id="IPR027304">
    <property type="entry name" value="Trigger_fact/SurA_dom_sf"/>
</dbReference>
<feature type="region of interest" description="Disordered" evidence="7">
    <location>
        <begin position="594"/>
        <end position="647"/>
    </location>
</feature>
<dbReference type="SUPFAM" id="SSF109998">
    <property type="entry name" value="Triger factor/SurA peptide-binding domain-like"/>
    <property type="match status" value="2"/>
</dbReference>
<dbReference type="PANTHER" id="PTHR47245:SF1">
    <property type="entry name" value="FOLDASE PROTEIN PRSA"/>
    <property type="match status" value="1"/>
</dbReference>
<organism evidence="9 10">
    <name type="scientific">Deinococcus aetherius</name>
    <dbReference type="NCBI Taxonomy" id="200252"/>
    <lineage>
        <taxon>Bacteria</taxon>
        <taxon>Thermotogati</taxon>
        <taxon>Deinococcota</taxon>
        <taxon>Deinococci</taxon>
        <taxon>Deinococcales</taxon>
        <taxon>Deinococcaceae</taxon>
        <taxon>Deinococcus</taxon>
    </lineage>
</organism>
<evidence type="ECO:0000313" key="9">
    <source>
        <dbReference type="EMBL" id="BDP42539.1"/>
    </source>
</evidence>
<feature type="compositionally biased region" description="Low complexity" evidence="7">
    <location>
        <begin position="594"/>
        <end position="608"/>
    </location>
</feature>
<dbReference type="PANTHER" id="PTHR47245">
    <property type="entry name" value="PEPTIDYLPROLYL ISOMERASE"/>
    <property type="match status" value="1"/>
</dbReference>
<dbReference type="Gene3D" id="3.10.50.40">
    <property type="match status" value="2"/>
</dbReference>
<evidence type="ECO:0000256" key="1">
    <source>
        <dbReference type="ARBA" id="ARBA00000971"/>
    </source>
</evidence>
<dbReference type="Pfam" id="PF13624">
    <property type="entry name" value="SurA_N_3"/>
    <property type="match status" value="1"/>
</dbReference>
<dbReference type="SUPFAM" id="SSF54534">
    <property type="entry name" value="FKBP-like"/>
    <property type="match status" value="1"/>
</dbReference>
<dbReference type="InterPro" id="IPR046357">
    <property type="entry name" value="PPIase_dom_sf"/>
</dbReference>
<dbReference type="Gene3D" id="1.10.4030.10">
    <property type="entry name" value="Porin chaperone SurA, peptide-binding domain"/>
    <property type="match status" value="2"/>
</dbReference>
<evidence type="ECO:0000313" key="10">
    <source>
        <dbReference type="Proteomes" id="UP001064971"/>
    </source>
</evidence>
<name>A0ABM8AFI4_9DEIO</name>
<dbReference type="GO" id="GO:0016853">
    <property type="term" value="F:isomerase activity"/>
    <property type="evidence" value="ECO:0007669"/>
    <property type="project" value="UniProtKB-KW"/>
</dbReference>
<gene>
    <name evidence="9" type="ORF">DAETH_25080</name>
</gene>
<dbReference type="RefSeq" id="WP_264775231.1">
    <property type="nucleotide sequence ID" value="NZ_AP026560.1"/>
</dbReference>
<evidence type="ECO:0000259" key="8">
    <source>
        <dbReference type="PROSITE" id="PS50198"/>
    </source>
</evidence>
<reference evidence="9" key="1">
    <citation type="submission" date="2022-07" db="EMBL/GenBank/DDBJ databases">
        <title>Complete Genome Sequence of the Radioresistant Bacterium Deinococcus aetherius ST0316, Isolated from the Air Dust collected in Lower Stratosphere above Japan.</title>
        <authorList>
            <person name="Satoh K."/>
            <person name="Hagiwara K."/>
            <person name="Katsumata K."/>
            <person name="Kubo A."/>
            <person name="Yokobori S."/>
            <person name="Yamagishi A."/>
            <person name="Oono Y."/>
            <person name="Narumi I."/>
        </authorList>
    </citation>
    <scope>NUCLEOTIDE SEQUENCE</scope>
    <source>
        <strain evidence="9">ST0316</strain>
    </source>
</reference>
<keyword evidence="4 6" id="KW-0697">Rotamase</keyword>
<proteinExistence type="predicted"/>
<feature type="domain" description="PpiC" evidence="8">
    <location>
        <begin position="182"/>
        <end position="278"/>
    </location>
</feature>
<accession>A0ABM8AFI4</accession>
<keyword evidence="10" id="KW-1185">Reference proteome</keyword>
<evidence type="ECO:0000256" key="6">
    <source>
        <dbReference type="PROSITE-ProRule" id="PRU00278"/>
    </source>
</evidence>
<keyword evidence="5 6" id="KW-0413">Isomerase</keyword>